<dbReference type="EMBL" id="MGGP01000013">
    <property type="protein sequence ID" value="OGM32668.1"/>
    <property type="molecule type" value="Genomic_DNA"/>
</dbReference>
<evidence type="ECO:0000256" key="1">
    <source>
        <dbReference type="SAM" id="Phobius"/>
    </source>
</evidence>
<sequence length="81" mass="8841">MQQRGIIHLLPLVLVGVLVVVLLALAVLSGGLPKSVQQTLLRSTPESVSVSLSQEYNNPFDSNSQYVNPFSTYKNPFDLAK</sequence>
<reference evidence="2 3" key="1">
    <citation type="journal article" date="2016" name="Nat. Commun.">
        <title>Thousands of microbial genomes shed light on interconnected biogeochemical processes in an aquifer system.</title>
        <authorList>
            <person name="Anantharaman K."/>
            <person name="Brown C.T."/>
            <person name="Hug L.A."/>
            <person name="Sharon I."/>
            <person name="Castelle C.J."/>
            <person name="Probst A.J."/>
            <person name="Thomas B.C."/>
            <person name="Singh A."/>
            <person name="Wilkins M.J."/>
            <person name="Karaoz U."/>
            <person name="Brodie E.L."/>
            <person name="Williams K.H."/>
            <person name="Hubbard S.S."/>
            <person name="Banfield J.F."/>
        </authorList>
    </citation>
    <scope>NUCLEOTIDE SEQUENCE [LARGE SCALE GENOMIC DNA]</scope>
</reference>
<evidence type="ECO:0000313" key="2">
    <source>
        <dbReference type="EMBL" id="OGM32668.1"/>
    </source>
</evidence>
<protein>
    <submittedName>
        <fullName evidence="2">Uncharacterized protein</fullName>
    </submittedName>
</protein>
<evidence type="ECO:0000313" key="3">
    <source>
        <dbReference type="Proteomes" id="UP000178870"/>
    </source>
</evidence>
<name>A0A1F7Z138_9BACT</name>
<dbReference type="AlphaFoldDB" id="A0A1F7Z138"/>
<comment type="caution">
    <text evidence="2">The sequence shown here is derived from an EMBL/GenBank/DDBJ whole genome shotgun (WGS) entry which is preliminary data.</text>
</comment>
<organism evidence="2 3">
    <name type="scientific">Candidatus Woesebacteria bacterium RIFCSPHIGHO2_01_FULL_44_21</name>
    <dbReference type="NCBI Taxonomy" id="1802503"/>
    <lineage>
        <taxon>Bacteria</taxon>
        <taxon>Candidatus Woeseibacteriota</taxon>
    </lineage>
</organism>
<keyword evidence="1" id="KW-1133">Transmembrane helix</keyword>
<keyword evidence="1" id="KW-0812">Transmembrane</keyword>
<feature type="transmembrane region" description="Helical" evidence="1">
    <location>
        <begin position="6"/>
        <end position="28"/>
    </location>
</feature>
<dbReference type="Proteomes" id="UP000178870">
    <property type="component" value="Unassembled WGS sequence"/>
</dbReference>
<accession>A0A1F7Z138</accession>
<keyword evidence="1" id="KW-0472">Membrane</keyword>
<gene>
    <name evidence="2" type="ORF">A2803_01250</name>
</gene>
<proteinExistence type="predicted"/>